<feature type="chain" id="PRO_5047451393" evidence="2">
    <location>
        <begin position="45"/>
        <end position="542"/>
    </location>
</feature>
<dbReference type="Proteomes" id="UP001209922">
    <property type="component" value="Unassembled WGS sequence"/>
</dbReference>
<proteinExistence type="predicted"/>
<dbReference type="RefSeq" id="WP_265128265.1">
    <property type="nucleotide sequence ID" value="NZ_JAPCHY010000010.1"/>
</dbReference>
<dbReference type="EMBL" id="JAPCHY010000010">
    <property type="protein sequence ID" value="MCW4473278.1"/>
    <property type="molecule type" value="Genomic_DNA"/>
</dbReference>
<reference evidence="3 4" key="1">
    <citation type="submission" date="2022-10" db="EMBL/GenBank/DDBJ databases">
        <title>Xanthomonas sp. H13-6.</title>
        <authorList>
            <person name="Liu X."/>
            <person name="Deng Z."/>
            <person name="Jiang Y."/>
            <person name="Yu T."/>
            <person name="Ai J."/>
        </authorList>
    </citation>
    <scope>NUCLEOTIDE SEQUENCE [LARGE SCALE GENOMIC DNA]</scope>
    <source>
        <strain evidence="3 4">H13-6</strain>
    </source>
</reference>
<feature type="region of interest" description="Disordered" evidence="1">
    <location>
        <begin position="519"/>
        <end position="542"/>
    </location>
</feature>
<sequence length="542" mass="57025">MTRSNASSAPGGGLSMPARFSRFRIGRRAALLALLLTTAAPLAAAELRCGTYRSEDGSARLLVDSPAEATRLSDAMPPTRYLVRQRGTTLDVVDLSLGHADQYTLSDDGQRIEGGYSGYALAEAAACKAPAPAPAGSCRADIDACIARTYDADDRQLRQWCREDLPFACSRLLERYREQAREAATAGDPDLVEPDVCKQDSPLFDESACRTAAHEALAKAMARSLLGVDHAGPRLPAASLQDLMQLCRAHPDGDFCTKVADEHWNAGQYLQAREALQLACSPGLDPGACGKAAALAGLRPADATAAPAAALPCGDYRAAVGLMDSLSFGDHGLVVVPFGGQLRARLEDGQVRIRHDKGGDFVFQVLDGQRLLGLDNWNRYALYQRQGGADRCAAPVVYVERPLPQDCPAVGTPGGAEACCAAGKLQGCNALGHHKALTGDWSGAAPYYRKLCEAGVRAGCENLRGVFGNTGDDTIPETLQRICLGDGAHTHVACDVHATSNWALLALGAGLQQAADALEAGGHDDGDDGEATAPHPQGKFGK</sequence>
<evidence type="ECO:0000256" key="2">
    <source>
        <dbReference type="SAM" id="SignalP"/>
    </source>
</evidence>
<keyword evidence="2" id="KW-0732">Signal</keyword>
<evidence type="ECO:0000256" key="1">
    <source>
        <dbReference type="SAM" id="MobiDB-lite"/>
    </source>
</evidence>
<evidence type="ECO:0000313" key="4">
    <source>
        <dbReference type="Proteomes" id="UP001209922"/>
    </source>
</evidence>
<organism evidence="3 4">
    <name type="scientific">Xanthomonas chitinilytica</name>
    <dbReference type="NCBI Taxonomy" id="2989819"/>
    <lineage>
        <taxon>Bacteria</taxon>
        <taxon>Pseudomonadati</taxon>
        <taxon>Pseudomonadota</taxon>
        <taxon>Gammaproteobacteria</taxon>
        <taxon>Lysobacterales</taxon>
        <taxon>Lysobacteraceae</taxon>
        <taxon>Xanthomonas</taxon>
    </lineage>
</organism>
<accession>A0ABT3JXV5</accession>
<comment type="caution">
    <text evidence="3">The sequence shown here is derived from an EMBL/GenBank/DDBJ whole genome shotgun (WGS) entry which is preliminary data.</text>
</comment>
<keyword evidence="4" id="KW-1185">Reference proteome</keyword>
<gene>
    <name evidence="3" type="ORF">OK345_12275</name>
</gene>
<name>A0ABT3JXV5_9XANT</name>
<protein>
    <submittedName>
        <fullName evidence="3">Uncharacterized protein</fullName>
    </submittedName>
</protein>
<evidence type="ECO:0000313" key="3">
    <source>
        <dbReference type="EMBL" id="MCW4473278.1"/>
    </source>
</evidence>
<feature type="signal peptide" evidence="2">
    <location>
        <begin position="1"/>
        <end position="44"/>
    </location>
</feature>